<dbReference type="PANTHER" id="PTHR30546">
    <property type="entry name" value="FLAVODOXIN-RELATED PROTEIN WRBA-RELATED"/>
    <property type="match status" value="1"/>
</dbReference>
<dbReference type="PANTHER" id="PTHR30546:SF23">
    <property type="entry name" value="FLAVOPROTEIN-LIKE PROTEIN YCP4-RELATED"/>
    <property type="match status" value="1"/>
</dbReference>
<reference evidence="4" key="2">
    <citation type="journal article" date="2020" name="Front. Microbiol.">
        <title>Phenotypic and Genetic Characterization of the Cheese Ripening Yeast Geotrichum candidum.</title>
        <authorList>
            <person name="Perkins V."/>
            <person name="Vignola S."/>
            <person name="Lessard M.H."/>
            <person name="Plante P.L."/>
            <person name="Corbeil J."/>
            <person name="Dugat-Bony E."/>
            <person name="Frenette M."/>
            <person name="Labrie S."/>
        </authorList>
    </citation>
    <scope>NUCLEOTIDE SEQUENCE</scope>
    <source>
        <strain evidence="4">LMA-70</strain>
    </source>
</reference>
<comment type="similarity">
    <text evidence="1">Belongs to the WrbA family.</text>
</comment>
<name>A0A0J9X6Q8_GEOCN</name>
<reference evidence="3 5" key="1">
    <citation type="submission" date="2014-03" db="EMBL/GenBank/DDBJ databases">
        <authorList>
            <person name="Casaregola S."/>
        </authorList>
    </citation>
    <scope>NUCLEOTIDE SEQUENCE [LARGE SCALE GENOMIC DNA]</scope>
    <source>
        <strain evidence="3 5">CLIB 918</strain>
    </source>
</reference>
<evidence type="ECO:0000259" key="2">
    <source>
        <dbReference type="PROSITE" id="PS50902"/>
    </source>
</evidence>
<dbReference type="NCBIfam" id="TIGR01755">
    <property type="entry name" value="flav_wrbA"/>
    <property type="match status" value="1"/>
</dbReference>
<dbReference type="Gene3D" id="3.40.50.360">
    <property type="match status" value="1"/>
</dbReference>
<feature type="domain" description="Flavodoxin-like" evidence="2">
    <location>
        <begin position="5"/>
        <end position="193"/>
    </location>
</feature>
<dbReference type="InterPro" id="IPR008254">
    <property type="entry name" value="Flavodoxin/NO_synth"/>
</dbReference>
<evidence type="ECO:0000256" key="1">
    <source>
        <dbReference type="ARBA" id="ARBA00006961"/>
    </source>
</evidence>
<dbReference type="OrthoDB" id="504689at2759"/>
<dbReference type="InterPro" id="IPR029039">
    <property type="entry name" value="Flavoprotein-like_sf"/>
</dbReference>
<dbReference type="Proteomes" id="UP000242525">
    <property type="component" value="Unassembled WGS sequence"/>
</dbReference>
<accession>A0A0J9X6Q8</accession>
<dbReference type="GO" id="GO:0010181">
    <property type="term" value="F:FMN binding"/>
    <property type="evidence" value="ECO:0007669"/>
    <property type="project" value="InterPro"/>
</dbReference>
<proteinExistence type="inferred from homology"/>
<dbReference type="Proteomes" id="UP000750522">
    <property type="component" value="Unassembled WGS sequence"/>
</dbReference>
<dbReference type="EMBL" id="CCBN010000003">
    <property type="protein sequence ID" value="CDO52480.1"/>
    <property type="molecule type" value="Genomic_DNA"/>
</dbReference>
<dbReference type="FunFam" id="3.40.50.360:FF:000001">
    <property type="entry name" value="NAD(P)H dehydrogenase (Quinone) FQR1-like"/>
    <property type="match status" value="1"/>
</dbReference>
<organism evidence="3 5">
    <name type="scientific">Geotrichum candidum</name>
    <name type="common">Oospora lactis</name>
    <name type="synonym">Dipodascus geotrichum</name>
    <dbReference type="NCBI Taxonomy" id="1173061"/>
    <lineage>
        <taxon>Eukaryota</taxon>
        <taxon>Fungi</taxon>
        <taxon>Dikarya</taxon>
        <taxon>Ascomycota</taxon>
        <taxon>Saccharomycotina</taxon>
        <taxon>Dipodascomycetes</taxon>
        <taxon>Dipodascales</taxon>
        <taxon>Dipodascaceae</taxon>
        <taxon>Geotrichum</taxon>
    </lineage>
</organism>
<dbReference type="InterPro" id="IPR005025">
    <property type="entry name" value="FMN_Rdtase-like_dom"/>
</dbReference>
<sequence length="201" mass="21427">MAPKIAIIYYSTWGHIRQLAVEAQKSIEAAGGSADLYQIPETLSEEVLGKMYAAPKSADPIATPQTLTEYDAFLFGIPTRFGNYPAQWKAFWDATGGLWASGALHGKYAGIFVSTSGLGGGQEVTVLNALSVLTHHGIIYVPLGYKNSFAQLTNLEEVHGGSPWGAGTLAAGDGSRQPSALEKEIVNIQGKSFYETIAKAF</sequence>
<dbReference type="InterPro" id="IPR010089">
    <property type="entry name" value="Flavoprotein_WrbA-like"/>
</dbReference>
<dbReference type="EMBL" id="QQZK01000087">
    <property type="protein sequence ID" value="KAF5097696.1"/>
    <property type="molecule type" value="Genomic_DNA"/>
</dbReference>
<dbReference type="Pfam" id="PF03358">
    <property type="entry name" value="FMN_red"/>
    <property type="match status" value="1"/>
</dbReference>
<reference evidence="4" key="3">
    <citation type="submission" date="2020-01" db="EMBL/GenBank/DDBJ databases">
        <authorList>
            <person name="Perkins V."/>
            <person name="Lessard M.-H."/>
            <person name="Dugat-Bony E."/>
            <person name="Frenette M."/>
            <person name="Labrie S."/>
        </authorList>
    </citation>
    <scope>NUCLEOTIDE SEQUENCE</scope>
    <source>
        <strain evidence="4">LMA-70</strain>
    </source>
</reference>
<dbReference type="GO" id="GO:0016020">
    <property type="term" value="C:membrane"/>
    <property type="evidence" value="ECO:0007669"/>
    <property type="project" value="TreeGrafter"/>
</dbReference>
<evidence type="ECO:0000313" key="5">
    <source>
        <dbReference type="Proteomes" id="UP000242525"/>
    </source>
</evidence>
<dbReference type="SUPFAM" id="SSF52218">
    <property type="entry name" value="Flavoproteins"/>
    <property type="match status" value="1"/>
</dbReference>
<evidence type="ECO:0000313" key="4">
    <source>
        <dbReference type="EMBL" id="KAF5097696.1"/>
    </source>
</evidence>
<evidence type="ECO:0000313" key="3">
    <source>
        <dbReference type="EMBL" id="CDO52480.1"/>
    </source>
</evidence>
<dbReference type="AlphaFoldDB" id="A0A0J9X6Q8"/>
<dbReference type="NCBIfam" id="NF002999">
    <property type="entry name" value="PRK03767.1"/>
    <property type="match status" value="1"/>
</dbReference>
<protein>
    <submittedName>
        <fullName evidence="3">Similar to Saccharomyces cerevisiae YDR032C PST2 Protein with similarity to members of a family of flavodoxin-like proteins</fullName>
    </submittedName>
</protein>
<dbReference type="GO" id="GO:0003955">
    <property type="term" value="F:NAD(P)H dehydrogenase (quinone) activity"/>
    <property type="evidence" value="ECO:0007669"/>
    <property type="project" value="InterPro"/>
</dbReference>
<gene>
    <name evidence="3" type="ORF">BN980_GECA03s02628g</name>
    <name evidence="4" type="ORF">DV451_003743</name>
</gene>
<dbReference type="STRING" id="1173061.A0A0J9X6Q8"/>
<comment type="caution">
    <text evidence="3">The sequence shown here is derived from an EMBL/GenBank/DDBJ whole genome shotgun (WGS) entry which is preliminary data.</text>
</comment>
<keyword evidence="5" id="KW-1185">Reference proteome</keyword>
<dbReference type="PROSITE" id="PS50902">
    <property type="entry name" value="FLAVODOXIN_LIKE"/>
    <property type="match status" value="1"/>
</dbReference>